<reference evidence="2" key="1">
    <citation type="submission" date="2012-08" db="EMBL/GenBank/DDBJ databases">
        <title>Transcriptome of adult Musca domestica launches a platform for comparative house fly gene expression and characterization of differential gene expression among resistant and susceptible house flies.</title>
        <authorList>
            <person name="Liu N."/>
            <person name="Zhang L."/>
            <person name="Li M."/>
            <person name="Reid W."/>
        </authorList>
    </citation>
    <scope>NUCLEOTIDE SEQUENCE</scope>
    <source>
        <strain evidence="2">ALHF</strain>
        <tissue evidence="2">Whole body</tissue>
    </source>
</reference>
<organism evidence="2">
    <name type="scientific">Musca domestica</name>
    <name type="common">House fly</name>
    <dbReference type="NCBI Taxonomy" id="7370"/>
    <lineage>
        <taxon>Eukaryota</taxon>
        <taxon>Metazoa</taxon>
        <taxon>Ecdysozoa</taxon>
        <taxon>Arthropoda</taxon>
        <taxon>Hexapoda</taxon>
        <taxon>Insecta</taxon>
        <taxon>Pterygota</taxon>
        <taxon>Neoptera</taxon>
        <taxon>Endopterygota</taxon>
        <taxon>Diptera</taxon>
        <taxon>Brachycera</taxon>
        <taxon>Muscomorpha</taxon>
        <taxon>Muscoidea</taxon>
        <taxon>Muscidae</taxon>
        <taxon>Musca</taxon>
    </lineage>
</organism>
<sequence length="189" mass="19147">MNNEDSENEALIVDCESPRPHGGAGGAAGGESPTLFDDFGGLGPIRRRHHPRGTKRGRPRGSTRRGGGNGTALTRPASATGLNAEDATGAEPNVTNTGEGLFTPTAVPTPVKRGPGRPRIKTSGPVNQGSRGAPRTRKPIGPLVVPLGSSPAATPINRSPAMSPAPSPAHSEKGTSSTSYHPASGESAD</sequence>
<dbReference type="VEuPathDB" id="VectorBase:MDOA016660"/>
<dbReference type="VEuPathDB" id="VectorBase:MDOMA2_002967"/>
<feature type="region of interest" description="Disordered" evidence="1">
    <location>
        <begin position="1"/>
        <end position="189"/>
    </location>
</feature>
<name>T1PK30_MUSDO</name>
<dbReference type="EMBL" id="KA649029">
    <property type="protein sequence ID" value="AFP63658.1"/>
    <property type="molecule type" value="mRNA"/>
</dbReference>
<evidence type="ECO:0000256" key="1">
    <source>
        <dbReference type="SAM" id="MobiDB-lite"/>
    </source>
</evidence>
<accession>T1PK30</accession>
<protein>
    <submittedName>
        <fullName evidence="2">Uncharacterized protein</fullName>
    </submittedName>
</protein>
<proteinExistence type="evidence at transcript level"/>
<dbReference type="AlphaFoldDB" id="T1PK30"/>
<evidence type="ECO:0000313" key="2">
    <source>
        <dbReference type="EMBL" id="AFP63658.1"/>
    </source>
</evidence>
<feature type="compositionally biased region" description="Basic residues" evidence="1">
    <location>
        <begin position="45"/>
        <end position="63"/>
    </location>
</feature>